<accession>M8BVR9</accession>
<feature type="compositionally biased region" description="Basic residues" evidence="1">
    <location>
        <begin position="76"/>
        <end position="85"/>
    </location>
</feature>
<name>M8BVR9_AEGTA</name>
<sequence>MRCGFSTTRREEEPPPPIRADAAIVDHVNAAADCRRGPPRAHEIAAADLTGEGRAISPPPTSQGRRPLISPPPTSHGRRISSPRI</sequence>
<dbReference type="AlphaFoldDB" id="M8BVR9"/>
<reference evidence="2" key="1">
    <citation type="submission" date="2015-06" db="UniProtKB">
        <authorList>
            <consortium name="EnsemblPlants"/>
        </authorList>
    </citation>
    <scope>IDENTIFICATION</scope>
</reference>
<proteinExistence type="predicted"/>
<organism evidence="2">
    <name type="scientific">Aegilops tauschii</name>
    <name type="common">Tausch's goatgrass</name>
    <name type="synonym">Aegilops squarrosa</name>
    <dbReference type="NCBI Taxonomy" id="37682"/>
    <lineage>
        <taxon>Eukaryota</taxon>
        <taxon>Viridiplantae</taxon>
        <taxon>Streptophyta</taxon>
        <taxon>Embryophyta</taxon>
        <taxon>Tracheophyta</taxon>
        <taxon>Spermatophyta</taxon>
        <taxon>Magnoliopsida</taxon>
        <taxon>Liliopsida</taxon>
        <taxon>Poales</taxon>
        <taxon>Poaceae</taxon>
        <taxon>BOP clade</taxon>
        <taxon>Pooideae</taxon>
        <taxon>Triticodae</taxon>
        <taxon>Triticeae</taxon>
        <taxon>Triticinae</taxon>
        <taxon>Aegilops</taxon>
    </lineage>
</organism>
<evidence type="ECO:0000256" key="1">
    <source>
        <dbReference type="SAM" id="MobiDB-lite"/>
    </source>
</evidence>
<dbReference type="EnsemblPlants" id="EMT25913">
    <property type="protein sequence ID" value="EMT25913"/>
    <property type="gene ID" value="F775_43902"/>
</dbReference>
<evidence type="ECO:0000313" key="2">
    <source>
        <dbReference type="EnsemblPlants" id="EMT25913"/>
    </source>
</evidence>
<feature type="region of interest" description="Disordered" evidence="1">
    <location>
        <begin position="46"/>
        <end position="85"/>
    </location>
</feature>
<protein>
    <submittedName>
        <fullName evidence="2">Uncharacterized protein</fullName>
    </submittedName>
</protein>